<dbReference type="InterPro" id="IPR011006">
    <property type="entry name" value="CheY-like_superfamily"/>
</dbReference>
<keyword evidence="1 6" id="KW-0597">Phosphoprotein</keyword>
<organism evidence="10 11">
    <name type="scientific">Dyella psychrodurans</name>
    <dbReference type="NCBI Taxonomy" id="1927960"/>
    <lineage>
        <taxon>Bacteria</taxon>
        <taxon>Pseudomonadati</taxon>
        <taxon>Pseudomonadota</taxon>
        <taxon>Gammaproteobacteria</taxon>
        <taxon>Lysobacterales</taxon>
        <taxon>Rhodanobacteraceae</taxon>
        <taxon>Dyella</taxon>
    </lineage>
</organism>
<evidence type="ECO:0000256" key="7">
    <source>
        <dbReference type="PROSITE-ProRule" id="PRU01091"/>
    </source>
</evidence>
<keyword evidence="4 7" id="KW-0238">DNA-binding</keyword>
<dbReference type="GO" id="GO:0032993">
    <property type="term" value="C:protein-DNA complex"/>
    <property type="evidence" value="ECO:0007669"/>
    <property type="project" value="TreeGrafter"/>
</dbReference>
<evidence type="ECO:0000256" key="5">
    <source>
        <dbReference type="ARBA" id="ARBA00023163"/>
    </source>
</evidence>
<dbReference type="PANTHER" id="PTHR48111:SF4">
    <property type="entry name" value="DNA-BINDING DUAL TRANSCRIPTIONAL REGULATOR OMPR"/>
    <property type="match status" value="1"/>
</dbReference>
<feature type="domain" description="Response regulatory" evidence="8">
    <location>
        <begin position="17"/>
        <end position="131"/>
    </location>
</feature>
<name>A0A370XB84_9GAMM</name>
<dbReference type="GO" id="GO:0000976">
    <property type="term" value="F:transcription cis-regulatory region binding"/>
    <property type="evidence" value="ECO:0007669"/>
    <property type="project" value="TreeGrafter"/>
</dbReference>
<accession>A0A370XB84</accession>
<gene>
    <name evidence="10" type="ORF">DWU99_07440</name>
</gene>
<dbReference type="GO" id="GO:0005829">
    <property type="term" value="C:cytosol"/>
    <property type="evidence" value="ECO:0007669"/>
    <property type="project" value="TreeGrafter"/>
</dbReference>
<feature type="domain" description="OmpR/PhoB-type" evidence="9">
    <location>
        <begin position="143"/>
        <end position="243"/>
    </location>
</feature>
<evidence type="ECO:0000256" key="6">
    <source>
        <dbReference type="PROSITE-ProRule" id="PRU00169"/>
    </source>
</evidence>
<dbReference type="Pfam" id="PF00486">
    <property type="entry name" value="Trans_reg_C"/>
    <property type="match status" value="1"/>
</dbReference>
<evidence type="ECO:0000256" key="2">
    <source>
        <dbReference type="ARBA" id="ARBA00023012"/>
    </source>
</evidence>
<dbReference type="SUPFAM" id="SSF52172">
    <property type="entry name" value="CheY-like"/>
    <property type="match status" value="1"/>
</dbReference>
<keyword evidence="2" id="KW-0902">Two-component regulatory system</keyword>
<sequence>MRGHRVLSGYGSTPPIRIAVLEDDEALREEILLPALSDYGFSTQGAASAAELYRHMLSQHFDMVVLDIGLPDEDGLTVARHLRTMSNIGIIMLTGSTDRRHQIEALHSGADGYLIKPVDLDVLAAALHSLARRMTPQAHGFVAEQSPVSRWRLEAGGWRLVSPRGKIVALTAIEQCVLTTLTCASEEPVTRESLIQALNHNRYDCDPHSLEMIIHRLRRKVLSQTNETLPLLTVRSKGYILPSDAWHKPTITVG</sequence>
<dbReference type="InterPro" id="IPR016032">
    <property type="entry name" value="Sig_transdc_resp-reg_C-effctor"/>
</dbReference>
<dbReference type="GO" id="GO:0000156">
    <property type="term" value="F:phosphorelay response regulator activity"/>
    <property type="evidence" value="ECO:0007669"/>
    <property type="project" value="TreeGrafter"/>
</dbReference>
<feature type="modified residue" description="4-aspartylphosphate" evidence="6">
    <location>
        <position position="67"/>
    </location>
</feature>
<dbReference type="Gene3D" id="3.40.50.2300">
    <property type="match status" value="1"/>
</dbReference>
<keyword evidence="11" id="KW-1185">Reference proteome</keyword>
<keyword evidence="5" id="KW-0804">Transcription</keyword>
<protein>
    <submittedName>
        <fullName evidence="10">DNA-binding response regulator</fullName>
    </submittedName>
</protein>
<dbReference type="AlphaFoldDB" id="A0A370XB84"/>
<dbReference type="Gene3D" id="1.10.10.10">
    <property type="entry name" value="Winged helix-like DNA-binding domain superfamily/Winged helix DNA-binding domain"/>
    <property type="match status" value="1"/>
</dbReference>
<evidence type="ECO:0000259" key="9">
    <source>
        <dbReference type="PROSITE" id="PS51755"/>
    </source>
</evidence>
<dbReference type="PROSITE" id="PS51755">
    <property type="entry name" value="OMPR_PHOB"/>
    <property type="match status" value="1"/>
</dbReference>
<dbReference type="PANTHER" id="PTHR48111">
    <property type="entry name" value="REGULATOR OF RPOS"/>
    <property type="match status" value="1"/>
</dbReference>
<keyword evidence="3" id="KW-0805">Transcription regulation</keyword>
<dbReference type="CDD" id="cd00383">
    <property type="entry name" value="trans_reg_C"/>
    <property type="match status" value="1"/>
</dbReference>
<dbReference type="InterPro" id="IPR039420">
    <property type="entry name" value="WalR-like"/>
</dbReference>
<dbReference type="InterPro" id="IPR001867">
    <property type="entry name" value="OmpR/PhoB-type_DNA-bd"/>
</dbReference>
<evidence type="ECO:0000313" key="11">
    <source>
        <dbReference type="Proteomes" id="UP000255334"/>
    </source>
</evidence>
<comment type="caution">
    <text evidence="10">The sequence shown here is derived from an EMBL/GenBank/DDBJ whole genome shotgun (WGS) entry which is preliminary data.</text>
</comment>
<dbReference type="OrthoDB" id="6117814at2"/>
<dbReference type="SMART" id="SM00448">
    <property type="entry name" value="REC"/>
    <property type="match status" value="1"/>
</dbReference>
<feature type="DNA-binding region" description="OmpR/PhoB-type" evidence="7">
    <location>
        <begin position="143"/>
        <end position="243"/>
    </location>
</feature>
<dbReference type="SUPFAM" id="SSF46894">
    <property type="entry name" value="C-terminal effector domain of the bipartite response regulators"/>
    <property type="match status" value="1"/>
</dbReference>
<evidence type="ECO:0000256" key="4">
    <source>
        <dbReference type="ARBA" id="ARBA00023125"/>
    </source>
</evidence>
<proteinExistence type="predicted"/>
<dbReference type="InterPro" id="IPR001789">
    <property type="entry name" value="Sig_transdc_resp-reg_receiver"/>
</dbReference>
<evidence type="ECO:0000256" key="1">
    <source>
        <dbReference type="ARBA" id="ARBA00022553"/>
    </source>
</evidence>
<dbReference type="PROSITE" id="PS50110">
    <property type="entry name" value="RESPONSE_REGULATORY"/>
    <property type="match status" value="1"/>
</dbReference>
<dbReference type="EMBL" id="QRBF01000002">
    <property type="protein sequence ID" value="RDS85668.1"/>
    <property type="molecule type" value="Genomic_DNA"/>
</dbReference>
<evidence type="ECO:0000256" key="3">
    <source>
        <dbReference type="ARBA" id="ARBA00023015"/>
    </source>
</evidence>
<dbReference type="Pfam" id="PF00072">
    <property type="entry name" value="Response_reg"/>
    <property type="match status" value="1"/>
</dbReference>
<reference evidence="10 11" key="1">
    <citation type="submission" date="2018-07" db="EMBL/GenBank/DDBJ databases">
        <title>Dyella monticola sp. nov. and Dyella psychrodurans sp. nov. isolated from monsoon evergreen broad-leaved forest soil of Dinghu Mountain, China.</title>
        <authorList>
            <person name="Gao Z."/>
            <person name="Qiu L."/>
        </authorList>
    </citation>
    <scope>NUCLEOTIDE SEQUENCE [LARGE SCALE GENOMIC DNA]</scope>
    <source>
        <strain evidence="10 11">4MSK11</strain>
    </source>
</reference>
<evidence type="ECO:0000313" key="10">
    <source>
        <dbReference type="EMBL" id="RDS85668.1"/>
    </source>
</evidence>
<dbReference type="SMART" id="SM00862">
    <property type="entry name" value="Trans_reg_C"/>
    <property type="match status" value="1"/>
</dbReference>
<dbReference type="GO" id="GO:0006355">
    <property type="term" value="P:regulation of DNA-templated transcription"/>
    <property type="evidence" value="ECO:0007669"/>
    <property type="project" value="InterPro"/>
</dbReference>
<dbReference type="InterPro" id="IPR036388">
    <property type="entry name" value="WH-like_DNA-bd_sf"/>
</dbReference>
<dbReference type="Proteomes" id="UP000255334">
    <property type="component" value="Unassembled WGS sequence"/>
</dbReference>
<evidence type="ECO:0000259" key="8">
    <source>
        <dbReference type="PROSITE" id="PS50110"/>
    </source>
</evidence>